<evidence type="ECO:0000313" key="4">
    <source>
        <dbReference type="Proteomes" id="UP000184233"/>
    </source>
</evidence>
<keyword evidence="1" id="KW-0732">Signal</keyword>
<protein>
    <recommendedName>
        <fullName evidence="2">Lipid/polyisoprenoid-binding YceI-like domain-containing protein</fullName>
    </recommendedName>
</protein>
<reference evidence="3 4" key="1">
    <citation type="submission" date="2016-09" db="EMBL/GenBank/DDBJ databases">
        <title>Genome-resolved meta-omics ties microbial dynamics to process performance in biotechnology for thiocyanate degradation.</title>
        <authorList>
            <person name="Kantor R.S."/>
            <person name="Huddy R.J."/>
            <person name="Iyer R."/>
            <person name="Thomas B.C."/>
            <person name="Brown C.T."/>
            <person name="Anantharaman K."/>
            <person name="Tringe S."/>
            <person name="Hettich R.L."/>
            <person name="Harrison S.T."/>
            <person name="Banfield J.F."/>
        </authorList>
    </citation>
    <scope>NUCLEOTIDE SEQUENCE [LARGE SCALE GENOMIC DNA]</scope>
    <source>
        <strain evidence="3">59-99</strain>
    </source>
</reference>
<gene>
    <name evidence="3" type="ORF">BGO89_10930</name>
</gene>
<dbReference type="AlphaFoldDB" id="A0A1M3KXA7"/>
<sequence length="217" mass="22963">MKAMKVLALGVLTVVSLNGAIAGTGFSGAMGGTKKYSLNNSVGQNQILFQSDAPMEKINGTADNVTGSFQFDPANLEATKGRIEVGVKSMTTAIAKRDDHMYSDVWLDAGKYPTITFDIESLKDIKVETKDGRNVATATAVGKFTCHGVTKPLTTTVNLTYLPESDATKKRATGNFVMVKTTFSVSLKDHNITGKAGVVGKSVGETISIEANIFANS</sequence>
<comment type="caution">
    <text evidence="3">The sequence shown here is derived from an EMBL/GenBank/DDBJ whole genome shotgun (WGS) entry which is preliminary data.</text>
</comment>
<accession>A0A1M3KXA7</accession>
<dbReference type="InterPro" id="IPR007372">
    <property type="entry name" value="Lipid/polyisoprenoid-bd_YceI"/>
</dbReference>
<organism evidence="3 4">
    <name type="scientific">Candidatus Kapaibacterium thiocyanatum</name>
    <dbReference type="NCBI Taxonomy" id="1895771"/>
    <lineage>
        <taxon>Bacteria</taxon>
        <taxon>Pseudomonadati</taxon>
        <taxon>Candidatus Kapaibacteriota</taxon>
        <taxon>Candidatus Kapaibacteriia</taxon>
        <taxon>Candidatus Kapaibacteriales</taxon>
        <taxon>Candidatus Kapaibacteriaceae</taxon>
        <taxon>Candidatus Kapaibacterium</taxon>
    </lineage>
</organism>
<evidence type="ECO:0000256" key="1">
    <source>
        <dbReference type="SAM" id="SignalP"/>
    </source>
</evidence>
<feature type="signal peptide" evidence="1">
    <location>
        <begin position="1"/>
        <end position="22"/>
    </location>
</feature>
<dbReference type="Proteomes" id="UP000184233">
    <property type="component" value="Unassembled WGS sequence"/>
</dbReference>
<proteinExistence type="predicted"/>
<dbReference type="SMART" id="SM00867">
    <property type="entry name" value="YceI"/>
    <property type="match status" value="1"/>
</dbReference>
<dbReference type="PANTHER" id="PTHR34406:SF1">
    <property type="entry name" value="PROTEIN YCEI"/>
    <property type="match status" value="1"/>
</dbReference>
<dbReference type="STRING" id="1895771.BGO89_10930"/>
<dbReference type="EMBL" id="MKVH01000024">
    <property type="protein sequence ID" value="OJX57020.1"/>
    <property type="molecule type" value="Genomic_DNA"/>
</dbReference>
<dbReference type="SUPFAM" id="SSF101874">
    <property type="entry name" value="YceI-like"/>
    <property type="match status" value="1"/>
</dbReference>
<dbReference type="Gene3D" id="2.40.128.110">
    <property type="entry name" value="Lipid/polyisoprenoid-binding, YceI-like"/>
    <property type="match status" value="1"/>
</dbReference>
<evidence type="ECO:0000313" key="3">
    <source>
        <dbReference type="EMBL" id="OJX57020.1"/>
    </source>
</evidence>
<feature type="chain" id="PRO_5012386347" description="Lipid/polyisoprenoid-binding YceI-like domain-containing protein" evidence="1">
    <location>
        <begin position="23"/>
        <end position="217"/>
    </location>
</feature>
<name>A0A1M3KXA7_9BACT</name>
<dbReference type="PANTHER" id="PTHR34406">
    <property type="entry name" value="PROTEIN YCEI"/>
    <property type="match status" value="1"/>
</dbReference>
<dbReference type="InterPro" id="IPR036761">
    <property type="entry name" value="TTHA0802/YceI-like_sf"/>
</dbReference>
<feature type="domain" description="Lipid/polyisoprenoid-binding YceI-like" evidence="2">
    <location>
        <begin position="35"/>
        <end position="216"/>
    </location>
</feature>
<dbReference type="Pfam" id="PF04264">
    <property type="entry name" value="YceI"/>
    <property type="match status" value="1"/>
</dbReference>
<evidence type="ECO:0000259" key="2">
    <source>
        <dbReference type="SMART" id="SM00867"/>
    </source>
</evidence>